<sequence length="298" mass="32033">MNDAVREAASAFMTTHARLLDRRRFELLWGRVEPASVIAALDAYRNPDGGYGWALEPDLRARGSQPVAALHAFEPLEECGPTAFPQAAELCDWLETVTRQDGGVPFALPVEGSDAAGTAPFWAAADPGTASLQMTSQLAAIAHRVAGHDPAVREHPWLARSSGYCRREIAALTAPPHAIAFRFILDFLDTVHDVYAWAPGELARLAAFLPADGTMPVEGGAEGEAMRLLDFSPRPGRPLRRLLSADAVEAELDQLAAGQGDDGGWTIDFLARSPAAALEWRGYTTVHALAVLRAHGRV</sequence>
<dbReference type="EMBL" id="JAJAGO010000002">
    <property type="protein sequence ID" value="MCT2589085.1"/>
    <property type="molecule type" value="Genomic_DNA"/>
</dbReference>
<reference evidence="1 2" key="1">
    <citation type="submission" date="2021-10" db="EMBL/GenBank/DDBJ databases">
        <title>Streptomyces gossypii sp. nov., isolated from soil collected from cotton field.</title>
        <authorList>
            <person name="Ge X."/>
            <person name="Chen X."/>
            <person name="Liu W."/>
        </authorList>
    </citation>
    <scope>NUCLEOTIDE SEQUENCE [LARGE SCALE GENOMIC DNA]</scope>
    <source>
        <strain evidence="1 2">N2-109</strain>
    </source>
</reference>
<comment type="caution">
    <text evidence="1">The sequence shown here is derived from an EMBL/GenBank/DDBJ whole genome shotgun (WGS) entry which is preliminary data.</text>
</comment>
<evidence type="ECO:0000313" key="1">
    <source>
        <dbReference type="EMBL" id="MCT2589085.1"/>
    </source>
</evidence>
<dbReference type="Proteomes" id="UP001156389">
    <property type="component" value="Unassembled WGS sequence"/>
</dbReference>
<evidence type="ECO:0000313" key="2">
    <source>
        <dbReference type="Proteomes" id="UP001156389"/>
    </source>
</evidence>
<dbReference type="SUPFAM" id="SSF48239">
    <property type="entry name" value="Terpenoid cyclases/Protein prenyltransferases"/>
    <property type="match status" value="1"/>
</dbReference>
<accession>A0ABT2JMH9</accession>
<protein>
    <submittedName>
        <fullName evidence="1">Uncharacterized protein</fullName>
    </submittedName>
</protein>
<dbReference type="InterPro" id="IPR008930">
    <property type="entry name" value="Terpenoid_cyclase/PrenylTrfase"/>
</dbReference>
<name>A0ABT2JMH9_9ACTN</name>
<proteinExistence type="predicted"/>
<organism evidence="1 2">
    <name type="scientific">Streptomyces gossypii</name>
    <dbReference type="NCBI Taxonomy" id="2883101"/>
    <lineage>
        <taxon>Bacteria</taxon>
        <taxon>Bacillati</taxon>
        <taxon>Actinomycetota</taxon>
        <taxon>Actinomycetes</taxon>
        <taxon>Kitasatosporales</taxon>
        <taxon>Streptomycetaceae</taxon>
        <taxon>Streptomyces</taxon>
    </lineage>
</organism>
<gene>
    <name evidence="1" type="ORF">LHJ74_03885</name>
</gene>
<dbReference type="RefSeq" id="WP_260216072.1">
    <property type="nucleotide sequence ID" value="NZ_JAJAGO010000002.1"/>
</dbReference>
<keyword evidence="2" id="KW-1185">Reference proteome</keyword>